<gene>
    <name evidence="1" type="ORF">LARSCL_LOCUS15840</name>
</gene>
<reference evidence="1 2" key="1">
    <citation type="submission" date="2024-04" db="EMBL/GenBank/DDBJ databases">
        <authorList>
            <person name="Rising A."/>
            <person name="Reimegard J."/>
            <person name="Sonavane S."/>
            <person name="Akerstrom W."/>
            <person name="Nylinder S."/>
            <person name="Hedman E."/>
            <person name="Kallberg Y."/>
        </authorList>
    </citation>
    <scope>NUCLEOTIDE SEQUENCE [LARGE SCALE GENOMIC DNA]</scope>
</reference>
<organism evidence="1 2">
    <name type="scientific">Larinioides sclopetarius</name>
    <dbReference type="NCBI Taxonomy" id="280406"/>
    <lineage>
        <taxon>Eukaryota</taxon>
        <taxon>Metazoa</taxon>
        <taxon>Ecdysozoa</taxon>
        <taxon>Arthropoda</taxon>
        <taxon>Chelicerata</taxon>
        <taxon>Arachnida</taxon>
        <taxon>Araneae</taxon>
        <taxon>Araneomorphae</taxon>
        <taxon>Entelegynae</taxon>
        <taxon>Araneoidea</taxon>
        <taxon>Araneidae</taxon>
        <taxon>Larinioides</taxon>
    </lineage>
</organism>
<dbReference type="AlphaFoldDB" id="A0AAV2AZ27"/>
<evidence type="ECO:0000313" key="2">
    <source>
        <dbReference type="Proteomes" id="UP001497382"/>
    </source>
</evidence>
<evidence type="ECO:0000313" key="1">
    <source>
        <dbReference type="EMBL" id="CAL1289283.1"/>
    </source>
</evidence>
<sequence length="61" mass="6792">MDYSLCAGTVHMNDAFCEYCDDEIFLKERKQTAIVKGKGTRSTTSPAFTLFLHKANAATEN</sequence>
<name>A0AAV2AZ27_9ARAC</name>
<accession>A0AAV2AZ27</accession>
<dbReference type="Proteomes" id="UP001497382">
    <property type="component" value="Unassembled WGS sequence"/>
</dbReference>
<comment type="caution">
    <text evidence="1">The sequence shown here is derived from an EMBL/GenBank/DDBJ whole genome shotgun (WGS) entry which is preliminary data.</text>
</comment>
<dbReference type="EMBL" id="CAXIEN010000245">
    <property type="protein sequence ID" value="CAL1289283.1"/>
    <property type="molecule type" value="Genomic_DNA"/>
</dbReference>
<proteinExistence type="predicted"/>
<keyword evidence="2" id="KW-1185">Reference proteome</keyword>
<protein>
    <submittedName>
        <fullName evidence="1">Uncharacterized protein</fullName>
    </submittedName>
</protein>